<organism evidence="2 3">
    <name type="scientific">Methylobacterium aquaticum</name>
    <dbReference type="NCBI Taxonomy" id="270351"/>
    <lineage>
        <taxon>Bacteria</taxon>
        <taxon>Pseudomonadati</taxon>
        <taxon>Pseudomonadota</taxon>
        <taxon>Alphaproteobacteria</taxon>
        <taxon>Hyphomicrobiales</taxon>
        <taxon>Methylobacteriaceae</taxon>
        <taxon>Methylobacterium</taxon>
    </lineage>
</organism>
<gene>
    <name evidence="2" type="ORF">VP06_08755</name>
</gene>
<feature type="region of interest" description="Disordered" evidence="1">
    <location>
        <begin position="280"/>
        <end position="302"/>
    </location>
</feature>
<sequence length="648" mass="68154">MSVPRPVAASAVPSALPPALAPWAALFAEMPEPDLRVLTALVDALYPLIDRVDGAGAHPEGEIDGVGGLGSRGGIERLVASEWLWRDLDPDAFLQRAAARELLTLEPVYRQAAEAGAVLVVLDAGPDLLGAPRLVAFAALLCLAGLARRRGARLLWVSTAASERGWREGLDAADAALLLTDTAATVLDGAELHRMLAEPAATRATARPGASLWLVGGEDLPEASRPASRVAIAERPRLDPAGLAVAAEVTVASAAGGFARVRLDLPPEAEAMALLRDPFRPRRAPGDRSARPARPQRAEASTRWAPEGFAFAPGAEHLLVARPDGILVMPVLGDGKALVLAVARHDRLAGFDVGPGLIRAAFVTVYADRARIVLRSWNLGGAPQETRFDLRVPRDHPLAQARFPGPALPPLGALKRRDRCWLLAPDGAPFLLAGDRVADYSSLRGAAPIAVVPAALLTRDRTGAVVARSRTDGQVLARFPAGALPPERTGFLDVLAGRSRLVLVAEGADGVWRLTEAWSEETRCVGLPVRPHGRIVGFAMHDPRRHGAAAEHPAALHRDATGLTLRGLDGEPLGDPLALPDDTLDEVRLAVHPRAGPCIAAARRNAAGYVEALALCPLDGPGTGAGTGTWRHLPDLDTVADDASCLRA</sequence>
<protein>
    <submittedName>
        <fullName evidence="2">Uncharacterized protein</fullName>
    </submittedName>
</protein>
<accession>A0A0J6STS9</accession>
<dbReference type="PATRIC" id="fig|270351.6.peg.6510"/>
<dbReference type="OrthoDB" id="8593417at2"/>
<dbReference type="EMBL" id="LABX01000062">
    <property type="protein sequence ID" value="KMO36962.1"/>
    <property type="molecule type" value="Genomic_DNA"/>
</dbReference>
<evidence type="ECO:0000256" key="1">
    <source>
        <dbReference type="SAM" id="MobiDB-lite"/>
    </source>
</evidence>
<evidence type="ECO:0000313" key="3">
    <source>
        <dbReference type="Proteomes" id="UP000035929"/>
    </source>
</evidence>
<dbReference type="RefSeq" id="WP_048463395.1">
    <property type="nucleotide sequence ID" value="NZ_LABX01000062.1"/>
</dbReference>
<comment type="caution">
    <text evidence="2">The sequence shown here is derived from an EMBL/GenBank/DDBJ whole genome shotgun (WGS) entry which is preliminary data.</text>
</comment>
<dbReference type="AlphaFoldDB" id="A0A0J6STS9"/>
<feature type="compositionally biased region" description="Basic and acidic residues" evidence="1">
    <location>
        <begin position="280"/>
        <end position="290"/>
    </location>
</feature>
<name>A0A0J6STS9_9HYPH</name>
<dbReference type="Proteomes" id="UP000035929">
    <property type="component" value="Unassembled WGS sequence"/>
</dbReference>
<reference evidence="2 3" key="1">
    <citation type="submission" date="2015-03" db="EMBL/GenBank/DDBJ databases">
        <title>Genome sequencing of Methylobacterium aquaticum DSM16371 type strain.</title>
        <authorList>
            <person name="Chaudhry V."/>
            <person name="Patil P.B."/>
        </authorList>
    </citation>
    <scope>NUCLEOTIDE SEQUENCE [LARGE SCALE GENOMIC DNA]</scope>
    <source>
        <strain evidence="2 3">DSM 16371</strain>
    </source>
</reference>
<evidence type="ECO:0000313" key="2">
    <source>
        <dbReference type="EMBL" id="KMO36962.1"/>
    </source>
</evidence>
<proteinExistence type="predicted"/>